<dbReference type="GeneID" id="27899618"/>
<dbReference type="Proteomes" id="UP000016931">
    <property type="component" value="Unassembled WGS sequence"/>
</dbReference>
<dbReference type="PIRSF" id="PIRSF000137">
    <property type="entry name" value="Alcohol_oxidase"/>
    <property type="match status" value="1"/>
</dbReference>
<dbReference type="PROSITE" id="PS00624">
    <property type="entry name" value="GMC_OXRED_2"/>
    <property type="match status" value="1"/>
</dbReference>
<name>M3CLA1_SPHMS</name>
<comment type="similarity">
    <text evidence="2">Belongs to the GMC oxidoreductase family.</text>
</comment>
<dbReference type="EMBL" id="KB456262">
    <property type="protein sequence ID" value="EMF14568.1"/>
    <property type="molecule type" value="Genomic_DNA"/>
</dbReference>
<dbReference type="OMA" id="DRACARQ"/>
<dbReference type="PANTHER" id="PTHR11552:SF147">
    <property type="entry name" value="CHOLINE DEHYDROGENASE, MITOCHONDRIAL"/>
    <property type="match status" value="1"/>
</dbReference>
<proteinExistence type="inferred from homology"/>
<accession>M3CLA1</accession>
<keyword evidence="4 5" id="KW-0274">FAD</keyword>
<feature type="binding site" evidence="5">
    <location>
        <position position="89"/>
    </location>
    <ligand>
        <name>FAD</name>
        <dbReference type="ChEBI" id="CHEBI:57692"/>
    </ligand>
</feature>
<comment type="cofactor">
    <cofactor evidence="1 5">
        <name>FAD</name>
        <dbReference type="ChEBI" id="CHEBI:57692"/>
    </cofactor>
</comment>
<dbReference type="InterPro" id="IPR036188">
    <property type="entry name" value="FAD/NAD-bd_sf"/>
</dbReference>
<dbReference type="STRING" id="692275.M3CLA1"/>
<sequence>MAPFTHIVVGAGSAGCIIAARIAENAAFNVLLLESGPDCLEPEVALGAKNARRVPMKGQSEIFNDRIDWNIRVELPDGSDSMHVAQAKVVGGGSSINGGTALRNSVRDCAEWVQLGNDAWSWDSVEPVYIALERDEASGAKRVHPLLTRTQPEHAGAIQRAFVADAMACGLPWVDDLNATGVEGVGSSPVCRQGSQRISAADTFIHPIRHQHNFQMWPNTYVDRIAFSHGSAVGVVLDDHRHISASVEVILAAGAVFSPALLQRSGIGPSALLSSLAIPLVQDLPVGQHLADHPCVPVVARPRAGSYIETDFSLQMQARWSSSAAARALDLQLVCFSYLYAAPPSSSSSASQRSLGGSAAGHVAGIGCNVNKPTSRGTVHIQSRDPHMQPVVSPNYLTTALDRACARQCVRLAHRIITSDSMQQQLSPPLGLTTDIIASDTLLDDWIQAQYSSTYHFSGSCRMAAHQQGGVVDQSGRVYGVSGLRVADASVIPTIPAANTMWTTMMFAERIGRSVRDREAIVAAVPPESSVPRTRL</sequence>
<dbReference type="InterPro" id="IPR007867">
    <property type="entry name" value="GMC_OxRtase_C"/>
</dbReference>
<dbReference type="GO" id="GO:0050660">
    <property type="term" value="F:flavin adenine dinucleotide binding"/>
    <property type="evidence" value="ECO:0007669"/>
    <property type="project" value="InterPro"/>
</dbReference>
<dbReference type="Gene3D" id="3.50.50.60">
    <property type="entry name" value="FAD/NAD(P)-binding domain"/>
    <property type="match status" value="1"/>
</dbReference>
<gene>
    <name evidence="7" type="ORF">SEPMUDRAFT_132198</name>
</gene>
<keyword evidence="8" id="KW-1185">Reference proteome</keyword>
<evidence type="ECO:0000256" key="2">
    <source>
        <dbReference type="ARBA" id="ARBA00010790"/>
    </source>
</evidence>
<protein>
    <submittedName>
        <fullName evidence="7">Alcohol oxidase</fullName>
    </submittedName>
</protein>
<dbReference type="Gene3D" id="3.30.410.40">
    <property type="match status" value="1"/>
</dbReference>
<feature type="binding site" evidence="5">
    <location>
        <position position="222"/>
    </location>
    <ligand>
        <name>FAD</name>
        <dbReference type="ChEBI" id="CHEBI:57692"/>
    </ligand>
</feature>
<dbReference type="HOGENOM" id="CLU_002865_7_2_1"/>
<dbReference type="SUPFAM" id="SSF54373">
    <property type="entry name" value="FAD-linked reductases, C-terminal domain"/>
    <property type="match status" value="1"/>
</dbReference>
<evidence type="ECO:0000259" key="6">
    <source>
        <dbReference type="PROSITE" id="PS00624"/>
    </source>
</evidence>
<dbReference type="eggNOG" id="KOG1238">
    <property type="taxonomic scope" value="Eukaryota"/>
</dbReference>
<dbReference type="InterPro" id="IPR000172">
    <property type="entry name" value="GMC_OxRdtase_N"/>
</dbReference>
<evidence type="ECO:0000256" key="4">
    <source>
        <dbReference type="ARBA" id="ARBA00022827"/>
    </source>
</evidence>
<evidence type="ECO:0000256" key="1">
    <source>
        <dbReference type="ARBA" id="ARBA00001974"/>
    </source>
</evidence>
<evidence type="ECO:0000313" key="7">
    <source>
        <dbReference type="EMBL" id="EMF14568.1"/>
    </source>
</evidence>
<reference evidence="7 8" key="1">
    <citation type="journal article" date="2012" name="PLoS Pathog.">
        <title>Diverse lifestyles and strategies of plant pathogenesis encoded in the genomes of eighteen Dothideomycetes fungi.</title>
        <authorList>
            <person name="Ohm R.A."/>
            <person name="Feau N."/>
            <person name="Henrissat B."/>
            <person name="Schoch C.L."/>
            <person name="Horwitz B.A."/>
            <person name="Barry K.W."/>
            <person name="Condon B.J."/>
            <person name="Copeland A.C."/>
            <person name="Dhillon B."/>
            <person name="Glaser F."/>
            <person name="Hesse C.N."/>
            <person name="Kosti I."/>
            <person name="LaButti K."/>
            <person name="Lindquist E.A."/>
            <person name="Lucas S."/>
            <person name="Salamov A.A."/>
            <person name="Bradshaw R.E."/>
            <person name="Ciuffetti L."/>
            <person name="Hamelin R.C."/>
            <person name="Kema G.H.J."/>
            <person name="Lawrence C."/>
            <person name="Scott J.A."/>
            <person name="Spatafora J.W."/>
            <person name="Turgeon B.G."/>
            <person name="de Wit P.J.G.M."/>
            <person name="Zhong S."/>
            <person name="Goodwin S.B."/>
            <person name="Grigoriev I.V."/>
        </authorList>
    </citation>
    <scope>NUCLEOTIDE SEQUENCE [LARGE SCALE GENOMIC DNA]</scope>
    <source>
        <strain evidence="7 8">SO2202</strain>
    </source>
</reference>
<organism evidence="7 8">
    <name type="scientific">Sphaerulina musiva (strain SO2202)</name>
    <name type="common">Poplar stem canker fungus</name>
    <name type="synonym">Septoria musiva</name>
    <dbReference type="NCBI Taxonomy" id="692275"/>
    <lineage>
        <taxon>Eukaryota</taxon>
        <taxon>Fungi</taxon>
        <taxon>Dikarya</taxon>
        <taxon>Ascomycota</taxon>
        <taxon>Pezizomycotina</taxon>
        <taxon>Dothideomycetes</taxon>
        <taxon>Dothideomycetidae</taxon>
        <taxon>Mycosphaerellales</taxon>
        <taxon>Mycosphaerellaceae</taxon>
        <taxon>Sphaerulina</taxon>
    </lineage>
</organism>
<dbReference type="GO" id="GO:0016614">
    <property type="term" value="F:oxidoreductase activity, acting on CH-OH group of donors"/>
    <property type="evidence" value="ECO:0007669"/>
    <property type="project" value="InterPro"/>
</dbReference>
<dbReference type="PANTHER" id="PTHR11552">
    <property type="entry name" value="GLUCOSE-METHANOL-CHOLINE GMC OXIDOREDUCTASE"/>
    <property type="match status" value="1"/>
</dbReference>
<dbReference type="Pfam" id="PF05199">
    <property type="entry name" value="GMC_oxred_C"/>
    <property type="match status" value="1"/>
</dbReference>
<evidence type="ECO:0000256" key="5">
    <source>
        <dbReference type="PIRSR" id="PIRSR000137-2"/>
    </source>
</evidence>
<dbReference type="OrthoDB" id="3634038at2759"/>
<dbReference type="RefSeq" id="XP_016762689.1">
    <property type="nucleotide sequence ID" value="XM_016902481.1"/>
</dbReference>
<keyword evidence="3" id="KW-0285">Flavoprotein</keyword>
<dbReference type="InterPro" id="IPR012132">
    <property type="entry name" value="GMC_OxRdtase"/>
</dbReference>
<dbReference type="Pfam" id="PF00732">
    <property type="entry name" value="GMC_oxred_N"/>
    <property type="match status" value="1"/>
</dbReference>
<evidence type="ECO:0000313" key="8">
    <source>
        <dbReference type="Proteomes" id="UP000016931"/>
    </source>
</evidence>
<dbReference type="SUPFAM" id="SSF51905">
    <property type="entry name" value="FAD/NAD(P)-binding domain"/>
    <property type="match status" value="1"/>
</dbReference>
<evidence type="ECO:0000256" key="3">
    <source>
        <dbReference type="ARBA" id="ARBA00022630"/>
    </source>
</evidence>
<dbReference type="AlphaFoldDB" id="M3CLA1"/>
<feature type="domain" description="Glucose-methanol-choline oxidoreductase N-terminal" evidence="6">
    <location>
        <begin position="254"/>
        <end position="268"/>
    </location>
</feature>